<evidence type="ECO:0000313" key="3">
    <source>
        <dbReference type="Proteomes" id="UP001595904"/>
    </source>
</evidence>
<sequence>MRDYERYDDDDLDDYRPRRRSAAFGAVESILLLGALALIAMPAIKGIARRYRVRNPVAADEASVDESLKETFPASDAPASRYVDIPVNRRDTTTH</sequence>
<reference evidence="3" key="1">
    <citation type="journal article" date="2019" name="Int. J. Syst. Evol. Microbiol.">
        <title>The Global Catalogue of Microorganisms (GCM) 10K type strain sequencing project: providing services to taxonomists for standard genome sequencing and annotation.</title>
        <authorList>
            <consortium name="The Broad Institute Genomics Platform"/>
            <consortium name="The Broad Institute Genome Sequencing Center for Infectious Disease"/>
            <person name="Wu L."/>
            <person name="Ma J."/>
        </authorList>
    </citation>
    <scope>NUCLEOTIDE SEQUENCE [LARGE SCALE GENOMIC DNA]</scope>
    <source>
        <strain evidence="3">CGMCC 1.10759</strain>
    </source>
</reference>
<dbReference type="RefSeq" id="WP_380596386.1">
    <property type="nucleotide sequence ID" value="NZ_JBHSDU010000003.1"/>
</dbReference>
<keyword evidence="1" id="KW-1133">Transmembrane helix</keyword>
<feature type="transmembrane region" description="Helical" evidence="1">
    <location>
        <begin position="22"/>
        <end position="44"/>
    </location>
</feature>
<accession>A0ABV8SRJ6</accession>
<gene>
    <name evidence="2" type="ORF">ACFPN2_09580</name>
</gene>
<evidence type="ECO:0000256" key="1">
    <source>
        <dbReference type="SAM" id="Phobius"/>
    </source>
</evidence>
<dbReference type="EMBL" id="JBHSDU010000003">
    <property type="protein sequence ID" value="MFC4309330.1"/>
    <property type="molecule type" value="Genomic_DNA"/>
</dbReference>
<keyword evidence="1" id="KW-0472">Membrane</keyword>
<keyword evidence="1" id="KW-0812">Transmembrane</keyword>
<evidence type="ECO:0000313" key="2">
    <source>
        <dbReference type="EMBL" id="MFC4309330.1"/>
    </source>
</evidence>
<comment type="caution">
    <text evidence="2">The sequence shown here is derived from an EMBL/GenBank/DDBJ whole genome shotgun (WGS) entry which is preliminary data.</text>
</comment>
<proteinExistence type="predicted"/>
<protein>
    <submittedName>
        <fullName evidence="2">Uncharacterized protein</fullName>
    </submittedName>
</protein>
<organism evidence="2 3">
    <name type="scientific">Steroidobacter flavus</name>
    <dbReference type="NCBI Taxonomy" id="1842136"/>
    <lineage>
        <taxon>Bacteria</taxon>
        <taxon>Pseudomonadati</taxon>
        <taxon>Pseudomonadota</taxon>
        <taxon>Gammaproteobacteria</taxon>
        <taxon>Steroidobacterales</taxon>
        <taxon>Steroidobacteraceae</taxon>
        <taxon>Steroidobacter</taxon>
    </lineage>
</organism>
<keyword evidence="3" id="KW-1185">Reference proteome</keyword>
<name>A0ABV8SRJ6_9GAMM</name>
<dbReference type="Proteomes" id="UP001595904">
    <property type="component" value="Unassembled WGS sequence"/>
</dbReference>